<proteinExistence type="predicted"/>
<dbReference type="HOGENOM" id="CLU_114051_2_3_2"/>
<dbReference type="AlphaFoldDB" id="G7WPX3"/>
<dbReference type="OrthoDB" id="371648at2157"/>
<evidence type="ECO:0000259" key="1">
    <source>
        <dbReference type="PROSITE" id="PS51742"/>
    </source>
</evidence>
<evidence type="ECO:0000313" key="3">
    <source>
        <dbReference type="Proteomes" id="UP000005877"/>
    </source>
</evidence>
<evidence type="ECO:0000313" key="2">
    <source>
        <dbReference type="EMBL" id="AET65004.1"/>
    </source>
</evidence>
<dbReference type="STRING" id="1110509.Mhar_1643"/>
<reference evidence="2 3" key="1">
    <citation type="journal article" date="2012" name="PLoS ONE">
        <title>The genome characteristics and predicted function of methyl-group oxidation pathway in the obligate aceticlastic methanogens, Methanosaeta spp.</title>
        <authorList>
            <person name="Zhu J."/>
            <person name="Zheng H."/>
            <person name="Ai G."/>
            <person name="Zhang G."/>
            <person name="Liu D."/>
            <person name="Liu X."/>
            <person name="Dong X."/>
        </authorList>
    </citation>
    <scope>NUCLEOTIDE SEQUENCE [LARGE SCALE GENOMIC DNA]</scope>
    <source>
        <strain evidence="2 3">6Ac</strain>
    </source>
</reference>
<dbReference type="Gene3D" id="3.30.1330.80">
    <property type="entry name" value="Hypothetical protein, similar to alpha- acetolactate decarboxylase, domain 2"/>
    <property type="match status" value="1"/>
</dbReference>
<dbReference type="PANTHER" id="PTHR34988:SF1">
    <property type="entry name" value="DNA-BINDING PROTEIN"/>
    <property type="match status" value="1"/>
</dbReference>
<dbReference type="PATRIC" id="fig|1110509.7.peg.1827"/>
<dbReference type="PANTHER" id="PTHR34988">
    <property type="entry name" value="PROTEIN, PUTATIVE-RELATED"/>
    <property type="match status" value="1"/>
</dbReference>
<sequence>MSSVFSLSPGRHLLWSPDHGSEIVASIIDLAERLEVRCGTVAAIGALTEATLGFYDQEAHEYRTIEIERPMEIAGLLGNISIRDGRPFLHAHATLADSKGDVMGGHLTRGMVFAAEVHLQELLGTPPVRVHDPNTDLFLWRSGD</sequence>
<protein>
    <recommendedName>
        <fullName evidence="1">PPC domain-containing protein</fullName>
    </recommendedName>
</protein>
<dbReference type="InterPro" id="IPR025707">
    <property type="entry name" value="DNA_bp_PD1"/>
</dbReference>
<accession>G7WPX3</accession>
<keyword evidence="3" id="KW-1185">Reference proteome</keyword>
<name>G7WPX3_METH6</name>
<dbReference type="InterPro" id="IPR005175">
    <property type="entry name" value="PPC_dom"/>
</dbReference>
<gene>
    <name evidence="2" type="ordered locus">Mhar_1643</name>
</gene>
<dbReference type="SUPFAM" id="SSF117856">
    <property type="entry name" value="AF0104/ALDC/Ptd012-like"/>
    <property type="match status" value="1"/>
</dbReference>
<dbReference type="Pfam" id="PF03479">
    <property type="entry name" value="PCC"/>
    <property type="match status" value="1"/>
</dbReference>
<dbReference type="PIRSF" id="PIRSF016702">
    <property type="entry name" value="DNA_bp_PD1"/>
    <property type="match status" value="1"/>
</dbReference>
<dbReference type="KEGG" id="mhi:Mhar_1643"/>
<dbReference type="RefSeq" id="WP_014587186.1">
    <property type="nucleotide sequence ID" value="NC_017527.1"/>
</dbReference>
<feature type="domain" description="PPC" evidence="1">
    <location>
        <begin position="7"/>
        <end position="143"/>
    </location>
</feature>
<organism evidence="2 3">
    <name type="scientific">Methanothrix harundinacea (strain 6Ac)</name>
    <name type="common">Methanosaeta harundinacea</name>
    <dbReference type="NCBI Taxonomy" id="1110509"/>
    <lineage>
        <taxon>Archaea</taxon>
        <taxon>Methanobacteriati</taxon>
        <taxon>Methanobacteriota</taxon>
        <taxon>Stenosarchaea group</taxon>
        <taxon>Methanomicrobia</taxon>
        <taxon>Methanotrichales</taxon>
        <taxon>Methanotrichaceae</taxon>
        <taxon>Methanothrix</taxon>
    </lineage>
</organism>
<dbReference type="EMBL" id="CP003117">
    <property type="protein sequence ID" value="AET65004.1"/>
    <property type="molecule type" value="Genomic_DNA"/>
</dbReference>
<dbReference type="CDD" id="cd11378">
    <property type="entry name" value="DUF296"/>
    <property type="match status" value="1"/>
</dbReference>
<dbReference type="Proteomes" id="UP000005877">
    <property type="component" value="Chromosome"/>
</dbReference>
<dbReference type="PROSITE" id="PS51742">
    <property type="entry name" value="PPC"/>
    <property type="match status" value="1"/>
</dbReference>
<dbReference type="GeneID" id="12510813"/>